<dbReference type="EMBL" id="CAADFZ010000291">
    <property type="protein sequence ID" value="VFK68979.1"/>
    <property type="molecule type" value="Genomic_DNA"/>
</dbReference>
<dbReference type="EMBL" id="CAADGD010000278">
    <property type="protein sequence ID" value="VFK73757.1"/>
    <property type="molecule type" value="Genomic_DNA"/>
</dbReference>
<reference evidence="1" key="1">
    <citation type="submission" date="2019-02" db="EMBL/GenBank/DDBJ databases">
        <authorList>
            <person name="Gruber-Vodicka R. H."/>
            <person name="Seah K. B. B."/>
        </authorList>
    </citation>
    <scope>NUCLEOTIDE SEQUENCE</scope>
    <source>
        <strain evidence="2">BECK_BY19</strain>
        <strain evidence="1">BECK_BY8</strain>
    </source>
</reference>
<gene>
    <name evidence="1" type="ORF">BECKUNK1418G_GA0071005_12911</name>
    <name evidence="2" type="ORF">BECKUNK1418H_GA0071006_12781</name>
</gene>
<proteinExistence type="predicted"/>
<name>A0A451ASG1_9GAMM</name>
<evidence type="ECO:0000313" key="2">
    <source>
        <dbReference type="EMBL" id="VFK73757.1"/>
    </source>
</evidence>
<organism evidence="1">
    <name type="scientific">Candidatus Kentrum sp. UNK</name>
    <dbReference type="NCBI Taxonomy" id="2126344"/>
    <lineage>
        <taxon>Bacteria</taxon>
        <taxon>Pseudomonadati</taxon>
        <taxon>Pseudomonadota</taxon>
        <taxon>Gammaproteobacteria</taxon>
        <taxon>Candidatus Kentrum</taxon>
    </lineage>
</organism>
<evidence type="ECO:0000313" key="1">
    <source>
        <dbReference type="EMBL" id="VFK68979.1"/>
    </source>
</evidence>
<sequence length="83" mass="9422">MVSHSDQFLGRLLKKGGRDDVIRIMNGVRELGLAISWLNGLELKKMTLGRGINRNNTDLTPDEELARLRLRPMKHNLALVKNC</sequence>
<protein>
    <submittedName>
        <fullName evidence="1">Uncharacterized protein</fullName>
    </submittedName>
</protein>
<accession>A0A451ASG1</accession>
<dbReference type="AlphaFoldDB" id="A0A451ASG1"/>